<proteinExistence type="predicted"/>
<gene>
    <name evidence="1" type="ORF">FA95DRAFT_379677</name>
</gene>
<reference evidence="1" key="2">
    <citation type="journal article" date="2022" name="New Phytol.">
        <title>Evolutionary transition to the ectomycorrhizal habit in the genomes of a hyperdiverse lineage of mushroom-forming fungi.</title>
        <authorList>
            <person name="Looney B."/>
            <person name="Miyauchi S."/>
            <person name="Morin E."/>
            <person name="Drula E."/>
            <person name="Courty P.E."/>
            <person name="Kohler A."/>
            <person name="Kuo A."/>
            <person name="LaButti K."/>
            <person name="Pangilinan J."/>
            <person name="Lipzen A."/>
            <person name="Riley R."/>
            <person name="Andreopoulos W."/>
            <person name="He G."/>
            <person name="Johnson J."/>
            <person name="Nolan M."/>
            <person name="Tritt A."/>
            <person name="Barry K.W."/>
            <person name="Grigoriev I.V."/>
            <person name="Nagy L.G."/>
            <person name="Hibbett D."/>
            <person name="Henrissat B."/>
            <person name="Matheny P.B."/>
            <person name="Labbe J."/>
            <person name="Martin F.M."/>
        </authorList>
    </citation>
    <scope>NUCLEOTIDE SEQUENCE</scope>
    <source>
        <strain evidence="1">FP105234-sp</strain>
    </source>
</reference>
<dbReference type="EMBL" id="MU275855">
    <property type="protein sequence ID" value="KAI0051070.1"/>
    <property type="molecule type" value="Genomic_DNA"/>
</dbReference>
<evidence type="ECO:0000313" key="2">
    <source>
        <dbReference type="Proteomes" id="UP000814033"/>
    </source>
</evidence>
<organism evidence="1 2">
    <name type="scientific">Auriscalpium vulgare</name>
    <dbReference type="NCBI Taxonomy" id="40419"/>
    <lineage>
        <taxon>Eukaryota</taxon>
        <taxon>Fungi</taxon>
        <taxon>Dikarya</taxon>
        <taxon>Basidiomycota</taxon>
        <taxon>Agaricomycotina</taxon>
        <taxon>Agaricomycetes</taxon>
        <taxon>Russulales</taxon>
        <taxon>Auriscalpiaceae</taxon>
        <taxon>Auriscalpium</taxon>
    </lineage>
</organism>
<keyword evidence="2" id="KW-1185">Reference proteome</keyword>
<protein>
    <submittedName>
        <fullName evidence="1">Uncharacterized protein</fullName>
    </submittedName>
</protein>
<sequence>MDLKAAFMAACLAPRKPTPPSLPSSSSLGSSTSNQTSLFSAGLSLSSDGLSEVAHATRLTEKYPNAYSDFGNKMPCIFKSGPLWPAFKGSGLEADADAVVREPRPVYGHKITPAWRTINSEITEMLQSRNVTWTAVHAFAYGNEGEVRSFCELIVIVGVEPSSLSYDDAFAAAKVVKEILTKAGFPEIETAFVELAAPIPFVALSG</sequence>
<accession>A0ACB8S4U7</accession>
<reference evidence="1" key="1">
    <citation type="submission" date="2021-02" db="EMBL/GenBank/DDBJ databases">
        <authorList>
            <consortium name="DOE Joint Genome Institute"/>
            <person name="Ahrendt S."/>
            <person name="Looney B.P."/>
            <person name="Miyauchi S."/>
            <person name="Morin E."/>
            <person name="Drula E."/>
            <person name="Courty P.E."/>
            <person name="Chicoki N."/>
            <person name="Fauchery L."/>
            <person name="Kohler A."/>
            <person name="Kuo A."/>
            <person name="Labutti K."/>
            <person name="Pangilinan J."/>
            <person name="Lipzen A."/>
            <person name="Riley R."/>
            <person name="Andreopoulos W."/>
            <person name="He G."/>
            <person name="Johnson J."/>
            <person name="Barry K.W."/>
            <person name="Grigoriev I.V."/>
            <person name="Nagy L."/>
            <person name="Hibbett D."/>
            <person name="Henrissat B."/>
            <person name="Matheny P.B."/>
            <person name="Labbe J."/>
            <person name="Martin F."/>
        </authorList>
    </citation>
    <scope>NUCLEOTIDE SEQUENCE</scope>
    <source>
        <strain evidence="1">FP105234-sp</strain>
    </source>
</reference>
<name>A0ACB8S4U7_9AGAM</name>
<dbReference type="Proteomes" id="UP000814033">
    <property type="component" value="Unassembled WGS sequence"/>
</dbReference>
<comment type="caution">
    <text evidence="1">The sequence shown here is derived from an EMBL/GenBank/DDBJ whole genome shotgun (WGS) entry which is preliminary data.</text>
</comment>
<evidence type="ECO:0000313" key="1">
    <source>
        <dbReference type="EMBL" id="KAI0051070.1"/>
    </source>
</evidence>